<accession>A0A9Q8WFI6</accession>
<dbReference type="SUPFAM" id="SSF81383">
    <property type="entry name" value="F-box domain"/>
    <property type="match status" value="1"/>
</dbReference>
<protein>
    <submittedName>
        <fullName evidence="3">F-box domain-containing protein</fullName>
    </submittedName>
</protein>
<dbReference type="Gene3D" id="1.20.1280.50">
    <property type="match status" value="1"/>
</dbReference>
<dbReference type="KEGG" id="clup:CLUP02_06235"/>
<dbReference type="Proteomes" id="UP000830671">
    <property type="component" value="Chromosome 3"/>
</dbReference>
<dbReference type="Pfam" id="PF12937">
    <property type="entry name" value="F-box-like"/>
    <property type="match status" value="1"/>
</dbReference>
<dbReference type="AlphaFoldDB" id="A0A9Q8WFI6"/>
<feature type="region of interest" description="Disordered" evidence="1">
    <location>
        <begin position="1"/>
        <end position="22"/>
    </location>
</feature>
<organism evidence="3 4">
    <name type="scientific">Colletotrichum lupini</name>
    <dbReference type="NCBI Taxonomy" id="145971"/>
    <lineage>
        <taxon>Eukaryota</taxon>
        <taxon>Fungi</taxon>
        <taxon>Dikarya</taxon>
        <taxon>Ascomycota</taxon>
        <taxon>Pezizomycotina</taxon>
        <taxon>Sordariomycetes</taxon>
        <taxon>Hypocreomycetidae</taxon>
        <taxon>Glomerellales</taxon>
        <taxon>Glomerellaceae</taxon>
        <taxon>Colletotrichum</taxon>
        <taxon>Colletotrichum acutatum species complex</taxon>
    </lineage>
</organism>
<evidence type="ECO:0000313" key="3">
    <source>
        <dbReference type="EMBL" id="UQC80750.1"/>
    </source>
</evidence>
<dbReference type="PROSITE" id="PS50181">
    <property type="entry name" value="FBOX"/>
    <property type="match status" value="1"/>
</dbReference>
<reference evidence="3" key="1">
    <citation type="journal article" date="2021" name="Mol. Plant Microbe Interact.">
        <title>Complete Genome Sequence of the Plant-Pathogenic Fungus Colletotrichum lupini.</title>
        <authorList>
            <person name="Baroncelli R."/>
            <person name="Pensec F."/>
            <person name="Da Lio D."/>
            <person name="Boufleur T."/>
            <person name="Vicente I."/>
            <person name="Sarrocco S."/>
            <person name="Picot A."/>
            <person name="Baraldi E."/>
            <person name="Sukno S."/>
            <person name="Thon M."/>
            <person name="Le Floch G."/>
        </authorList>
    </citation>
    <scope>NUCLEOTIDE SEQUENCE</scope>
    <source>
        <strain evidence="3">IMI 504893</strain>
    </source>
</reference>
<evidence type="ECO:0000259" key="2">
    <source>
        <dbReference type="PROSITE" id="PS50181"/>
    </source>
</evidence>
<evidence type="ECO:0000313" key="4">
    <source>
        <dbReference type="Proteomes" id="UP000830671"/>
    </source>
</evidence>
<dbReference type="InterPro" id="IPR036047">
    <property type="entry name" value="F-box-like_dom_sf"/>
</dbReference>
<proteinExistence type="predicted"/>
<evidence type="ECO:0000256" key="1">
    <source>
        <dbReference type="SAM" id="MobiDB-lite"/>
    </source>
</evidence>
<dbReference type="RefSeq" id="XP_049142378.1">
    <property type="nucleotide sequence ID" value="XM_049285235.1"/>
</dbReference>
<sequence>MLIVDGTLKEQQGTKGTRSHPRPRWQLETLRIQVGKSLPLICDATTSHRKRQNVTICLRSNRPWDDQLTETTVIDFICISPPQTPPTYPDYACDSIHPGLLWCSLPVDFIIPDEIIHQILHYISPEDNLVTANLLSRRLARLSNEPILWRYYCLHAFKFWHPSHRFKEKLEEPASNVLWKQLFLFRKRRNAKAAGQFRGILATKYGRVKNFEEICLLGLDAKDFLLDQAQTPDHFEDVLARRYFSNAILASMRRWAAIQIWDSLRSDEAREAWRPNHIPKVVPGRLEQALAAFDMFVIQGDEGDIDHVSKLLDKLAAEFRGSHPEFDGLCIRERALNLNRWLRSNNLTGMVDPETNYRNLRNCLLGHALRTSAHQSLPMVSAAIFCCVGERLGLNAHCCALPGHVLSMVFATPEFRLDGSRVTDPSRQLERMYLDPYGGDEEFSKETLRQFIAQVGWHSLDVETMAPAAVSTMIGRLAHNIRHTNLVYTSQDVSIERLAGLGAGTALQNLELSVYAAAWATTLLDPDAFVDVTSHFALRFNSLRFDDAWIVEKIYITRPQPHGDVFLAAPNPEYILRLIRRADEQQPVLRDSQMSLEYKIGNVVRHGRYGFVGVVTDGEMAQGSVLYYRLLTPPNMQGTFSLVKASSLELVRDPEEAQAALFPDTGLFFKRFDRERCTFIPSNNEVVYTPV</sequence>
<dbReference type="EMBL" id="CP019475">
    <property type="protein sequence ID" value="UQC80750.1"/>
    <property type="molecule type" value="Genomic_DNA"/>
</dbReference>
<name>A0A9Q8WFI6_9PEZI</name>
<dbReference type="InterPro" id="IPR001810">
    <property type="entry name" value="F-box_dom"/>
</dbReference>
<feature type="domain" description="F-box" evidence="2">
    <location>
        <begin position="111"/>
        <end position="152"/>
    </location>
</feature>
<dbReference type="InterPro" id="IPR032698">
    <property type="entry name" value="SirB1_N"/>
</dbReference>
<gene>
    <name evidence="3" type="ORF">CLUP02_06235</name>
</gene>
<keyword evidence="4" id="KW-1185">Reference proteome</keyword>
<dbReference type="GeneID" id="73340245"/>
<dbReference type="Pfam" id="PF13369">
    <property type="entry name" value="Transglut_core2"/>
    <property type="match status" value="1"/>
</dbReference>